<dbReference type="PaxDb" id="29760-VIT_05s0062g00560.t01"/>
<evidence type="ECO:0000313" key="3">
    <source>
        <dbReference type="Proteomes" id="UP000009183"/>
    </source>
</evidence>
<organism evidence="2 3">
    <name type="scientific">Vitis vinifera</name>
    <name type="common">Grape</name>
    <dbReference type="NCBI Taxonomy" id="29760"/>
    <lineage>
        <taxon>Eukaryota</taxon>
        <taxon>Viridiplantae</taxon>
        <taxon>Streptophyta</taxon>
        <taxon>Embryophyta</taxon>
        <taxon>Tracheophyta</taxon>
        <taxon>Spermatophyta</taxon>
        <taxon>Magnoliopsida</taxon>
        <taxon>eudicotyledons</taxon>
        <taxon>Gunneridae</taxon>
        <taxon>Pentapetalae</taxon>
        <taxon>rosids</taxon>
        <taxon>Vitales</taxon>
        <taxon>Vitaceae</taxon>
        <taxon>Viteae</taxon>
        <taxon>Vitis</taxon>
    </lineage>
</organism>
<dbReference type="Proteomes" id="UP000009183">
    <property type="component" value="Chromosome 5"/>
</dbReference>
<dbReference type="HOGENOM" id="CLU_3336594_0_0_1"/>
<feature type="region of interest" description="Disordered" evidence="1">
    <location>
        <begin position="1"/>
        <end position="21"/>
    </location>
</feature>
<sequence>MKEEERSEEREGEIVRRETNERFEEKEEVSAKLKGILF</sequence>
<evidence type="ECO:0000313" key="2">
    <source>
        <dbReference type="EMBL" id="CCB61785.1"/>
    </source>
</evidence>
<name>F6I4E8_VITVI</name>
<accession>F6I4E8</accession>
<dbReference type="InParanoid" id="F6I4E8"/>
<protein>
    <submittedName>
        <fullName evidence="2">Uncharacterized protein</fullName>
    </submittedName>
</protein>
<dbReference type="AlphaFoldDB" id="F6I4E8"/>
<evidence type="ECO:0000256" key="1">
    <source>
        <dbReference type="SAM" id="MobiDB-lite"/>
    </source>
</evidence>
<reference evidence="3" key="1">
    <citation type="journal article" date="2007" name="Nature">
        <title>The grapevine genome sequence suggests ancestral hexaploidization in major angiosperm phyla.</title>
        <authorList>
            <consortium name="The French-Italian Public Consortium for Grapevine Genome Characterization."/>
            <person name="Jaillon O."/>
            <person name="Aury J.-M."/>
            <person name="Noel B."/>
            <person name="Policriti A."/>
            <person name="Clepet C."/>
            <person name="Casagrande A."/>
            <person name="Choisne N."/>
            <person name="Aubourg S."/>
            <person name="Vitulo N."/>
            <person name="Jubin C."/>
            <person name="Vezzi A."/>
            <person name="Legeai F."/>
            <person name="Hugueney P."/>
            <person name="Dasilva C."/>
            <person name="Horner D."/>
            <person name="Mica E."/>
            <person name="Jublot D."/>
            <person name="Poulain J."/>
            <person name="Bruyere C."/>
            <person name="Billault A."/>
            <person name="Segurens B."/>
            <person name="Gouyvenoux M."/>
            <person name="Ugarte E."/>
            <person name="Cattonaro F."/>
            <person name="Anthouard V."/>
            <person name="Vico V."/>
            <person name="Del Fabbro C."/>
            <person name="Alaux M."/>
            <person name="Di Gaspero G."/>
            <person name="Dumas V."/>
            <person name="Felice N."/>
            <person name="Paillard S."/>
            <person name="Juman I."/>
            <person name="Moroldo M."/>
            <person name="Scalabrin S."/>
            <person name="Canaguier A."/>
            <person name="Le Clainche I."/>
            <person name="Malacrida G."/>
            <person name="Durand E."/>
            <person name="Pesole G."/>
            <person name="Laucou V."/>
            <person name="Chatelet P."/>
            <person name="Merdinoglu D."/>
            <person name="Delledonne M."/>
            <person name="Pezzotti M."/>
            <person name="Lecharny A."/>
            <person name="Scarpelli C."/>
            <person name="Artiguenave F."/>
            <person name="Pe M.E."/>
            <person name="Valle G."/>
            <person name="Morgante M."/>
            <person name="Caboche M."/>
            <person name="Adam-Blondon A.-F."/>
            <person name="Weissenbach J."/>
            <person name="Quetier F."/>
            <person name="Wincker P."/>
        </authorList>
    </citation>
    <scope>NUCLEOTIDE SEQUENCE [LARGE SCALE GENOMIC DNA]</scope>
    <source>
        <strain evidence="3">cv. Pinot noir / PN40024</strain>
    </source>
</reference>
<keyword evidence="3" id="KW-1185">Reference proteome</keyword>
<gene>
    <name evidence="2" type="ordered locus">VIT_05s0062g00560</name>
</gene>
<dbReference type="EMBL" id="FN596745">
    <property type="protein sequence ID" value="CCB61785.1"/>
    <property type="molecule type" value="Genomic_DNA"/>
</dbReference>
<proteinExistence type="predicted"/>